<dbReference type="OrthoDB" id="2496787at2759"/>
<keyword evidence="3 6" id="KW-1133">Transmembrane helix</keyword>
<dbReference type="Proteomes" id="UP000469558">
    <property type="component" value="Unassembled WGS sequence"/>
</dbReference>
<feature type="transmembrane region" description="Helical" evidence="6">
    <location>
        <begin position="76"/>
        <end position="99"/>
    </location>
</feature>
<comment type="caution">
    <text evidence="8">The sequence shown here is derived from an EMBL/GenBank/DDBJ whole genome shotgun (WGS) entry which is preliminary data.</text>
</comment>
<dbReference type="PANTHER" id="PTHR33048:SF160">
    <property type="entry name" value="SAT4 FAMILY MEMBRANE PROTEIN"/>
    <property type="match status" value="1"/>
</dbReference>
<evidence type="ECO:0000256" key="5">
    <source>
        <dbReference type="ARBA" id="ARBA00038359"/>
    </source>
</evidence>
<reference evidence="8 9" key="1">
    <citation type="submission" date="2018-05" db="EMBL/GenBank/DDBJ databases">
        <title>Genome sequencing and assembly of the regulated plant pathogen Lachnellula willkommii and related sister species for the development of diagnostic species identification markers.</title>
        <authorList>
            <person name="Giroux E."/>
            <person name="Bilodeau G."/>
        </authorList>
    </citation>
    <scope>NUCLEOTIDE SEQUENCE [LARGE SCALE GENOMIC DNA]</scope>
    <source>
        <strain evidence="8 9">CBS 268.59</strain>
    </source>
</reference>
<dbReference type="PANTHER" id="PTHR33048">
    <property type="entry name" value="PTH11-LIKE INTEGRAL MEMBRANE PROTEIN (AFU_ORTHOLOGUE AFUA_5G11245)"/>
    <property type="match status" value="1"/>
</dbReference>
<evidence type="ECO:0000256" key="2">
    <source>
        <dbReference type="ARBA" id="ARBA00022692"/>
    </source>
</evidence>
<comment type="subcellular location">
    <subcellularLocation>
        <location evidence="1">Membrane</location>
        <topology evidence="1">Multi-pass membrane protein</topology>
    </subcellularLocation>
</comment>
<keyword evidence="9" id="KW-1185">Reference proteome</keyword>
<dbReference type="InterPro" id="IPR052337">
    <property type="entry name" value="SAT4-like"/>
</dbReference>
<evidence type="ECO:0000313" key="9">
    <source>
        <dbReference type="Proteomes" id="UP000469558"/>
    </source>
</evidence>
<dbReference type="GO" id="GO:0016020">
    <property type="term" value="C:membrane"/>
    <property type="evidence" value="ECO:0007669"/>
    <property type="project" value="UniProtKB-SubCell"/>
</dbReference>
<dbReference type="AlphaFoldDB" id="A0A8T9CMQ7"/>
<evidence type="ECO:0000259" key="7">
    <source>
        <dbReference type="Pfam" id="PF20684"/>
    </source>
</evidence>
<sequence length="167" mass="19053">MDIRVFLQSEHRLVLKNGLQGNDRHQWDVSKAAAIELGKRGNTIEIVYGPVMWLAKASLLFQLIQIFSSTSRSFTYWLIHSTIWINFGFYLGLPFSVYFQCTPREKIWVPITPGTCINVEVYFVATGAFNILSDLTILVLPIWVIWHLQMPVKQKFGVSAVFATGTL</sequence>
<feature type="domain" description="Rhodopsin" evidence="7">
    <location>
        <begin position="21"/>
        <end position="166"/>
    </location>
</feature>
<keyword evidence="2 6" id="KW-0812">Transmembrane</keyword>
<evidence type="ECO:0000256" key="6">
    <source>
        <dbReference type="SAM" id="Phobius"/>
    </source>
</evidence>
<feature type="transmembrane region" description="Helical" evidence="6">
    <location>
        <begin position="46"/>
        <end position="64"/>
    </location>
</feature>
<dbReference type="EMBL" id="QGMK01000133">
    <property type="protein sequence ID" value="TVY83973.1"/>
    <property type="molecule type" value="Genomic_DNA"/>
</dbReference>
<accession>A0A8T9CMQ7</accession>
<evidence type="ECO:0000256" key="3">
    <source>
        <dbReference type="ARBA" id="ARBA00022989"/>
    </source>
</evidence>
<keyword evidence="4 6" id="KW-0472">Membrane</keyword>
<comment type="similarity">
    <text evidence="5">Belongs to the SAT4 family.</text>
</comment>
<evidence type="ECO:0000256" key="1">
    <source>
        <dbReference type="ARBA" id="ARBA00004141"/>
    </source>
</evidence>
<name>A0A8T9CMQ7_9HELO</name>
<evidence type="ECO:0000313" key="8">
    <source>
        <dbReference type="EMBL" id="TVY83973.1"/>
    </source>
</evidence>
<dbReference type="InterPro" id="IPR049326">
    <property type="entry name" value="Rhodopsin_dom_fungi"/>
</dbReference>
<protein>
    <recommendedName>
        <fullName evidence="7">Rhodopsin domain-containing protein</fullName>
    </recommendedName>
</protein>
<evidence type="ECO:0000256" key="4">
    <source>
        <dbReference type="ARBA" id="ARBA00023136"/>
    </source>
</evidence>
<organism evidence="8 9">
    <name type="scientific">Lachnellula suecica</name>
    <dbReference type="NCBI Taxonomy" id="602035"/>
    <lineage>
        <taxon>Eukaryota</taxon>
        <taxon>Fungi</taxon>
        <taxon>Dikarya</taxon>
        <taxon>Ascomycota</taxon>
        <taxon>Pezizomycotina</taxon>
        <taxon>Leotiomycetes</taxon>
        <taxon>Helotiales</taxon>
        <taxon>Lachnaceae</taxon>
        <taxon>Lachnellula</taxon>
    </lineage>
</organism>
<feature type="transmembrane region" description="Helical" evidence="6">
    <location>
        <begin position="119"/>
        <end position="146"/>
    </location>
</feature>
<gene>
    <name evidence="8" type="ORF">LSUE1_G002987</name>
</gene>
<proteinExistence type="inferred from homology"/>
<dbReference type="Pfam" id="PF20684">
    <property type="entry name" value="Fung_rhodopsin"/>
    <property type="match status" value="1"/>
</dbReference>